<evidence type="ECO:0000256" key="4">
    <source>
        <dbReference type="ARBA" id="ARBA00022729"/>
    </source>
</evidence>
<keyword evidence="6" id="KW-1185">Reference proteome</keyword>
<evidence type="ECO:0000256" key="2">
    <source>
        <dbReference type="ARBA" id="ARBA00008814"/>
    </source>
</evidence>
<comment type="subcellular location">
    <subcellularLocation>
        <location evidence="1">Cell envelope</location>
    </subcellularLocation>
</comment>
<dbReference type="RefSeq" id="WP_108579604.1">
    <property type="nucleotide sequence ID" value="NZ_CP026952.1"/>
</dbReference>
<dbReference type="Gene3D" id="3.40.50.1980">
    <property type="entry name" value="Nitrogenase molybdenum iron protein domain"/>
    <property type="match status" value="2"/>
</dbReference>
<evidence type="ECO:0000313" key="6">
    <source>
        <dbReference type="Proteomes" id="UP000244384"/>
    </source>
</evidence>
<reference evidence="6" key="1">
    <citation type="submission" date="2018-01" db="EMBL/GenBank/DDBJ databases">
        <authorList>
            <person name="Li J."/>
        </authorList>
    </citation>
    <scope>NUCLEOTIDE SEQUENCE [LARGE SCALE GENOMIC DNA]</scope>
    <source>
        <strain evidence="6">592</strain>
    </source>
</reference>
<dbReference type="InterPro" id="IPR002491">
    <property type="entry name" value="ABC_transptr_periplasmic_BD"/>
</dbReference>
<name>A0A2S0WPY2_9ACTN</name>
<gene>
    <name evidence="5" type="ORF">C3E78_14540</name>
</gene>
<sequence length="331" mass="35389">MKKTFLAALAATALLTLSACGSSDSEGGDDAASSSFSYKDDFGQQIDLDTMPQRLLVQSSMAAALTDLGLGDKIVGTFGPLKDAEGKPDSQVAGLDVSKVKDVTGGGEYGSIDLEAAAGLKPDLVVTSSYLDDDLWYINDKNATALKKLAPILVVSFDGKTLPELLDGTERAAKALGADLGSEKVEATHDAFTKAAERVRQVSADLGDRTILAGSAAQDYYYVSNPKVSPDLSYWKDELGLPLTVPGNPDEGGYFESLSWEKADKYPADIFLYDDRIGEAGMQLFEKEKVFQTLDAAKNGAYVPWTSVAPPSHQAYADLMDRLADDLEKQK</sequence>
<organism evidence="5 6">
    <name type="scientific">Aeromicrobium chenweiae</name>
    <dbReference type="NCBI Taxonomy" id="2079793"/>
    <lineage>
        <taxon>Bacteria</taxon>
        <taxon>Bacillati</taxon>
        <taxon>Actinomycetota</taxon>
        <taxon>Actinomycetes</taxon>
        <taxon>Propionibacteriales</taxon>
        <taxon>Nocardioidaceae</taxon>
        <taxon>Aeromicrobium</taxon>
    </lineage>
</organism>
<evidence type="ECO:0000313" key="5">
    <source>
        <dbReference type="EMBL" id="AWB93330.1"/>
    </source>
</evidence>
<dbReference type="Proteomes" id="UP000244384">
    <property type="component" value="Chromosome"/>
</dbReference>
<comment type="similarity">
    <text evidence="2">Belongs to the bacterial solute-binding protein 8 family.</text>
</comment>
<dbReference type="PANTHER" id="PTHR30532">
    <property type="entry name" value="IRON III DICITRATE-BINDING PERIPLASMIC PROTEIN"/>
    <property type="match status" value="1"/>
</dbReference>
<proteinExistence type="inferred from homology"/>
<dbReference type="OrthoDB" id="7941913at2"/>
<dbReference type="EMBL" id="CP026952">
    <property type="protein sequence ID" value="AWB93330.1"/>
    <property type="molecule type" value="Genomic_DNA"/>
</dbReference>
<accession>A0A2S0WPY2</accession>
<dbReference type="InterPro" id="IPR051313">
    <property type="entry name" value="Bact_iron-sidero_bind"/>
</dbReference>
<accession>A0A5F2EXI4</accession>
<dbReference type="PANTHER" id="PTHR30532:SF24">
    <property type="entry name" value="FERRIC ENTEROBACTIN-BINDING PERIPLASMIC PROTEIN FEPB"/>
    <property type="match status" value="1"/>
</dbReference>
<dbReference type="SUPFAM" id="SSF53807">
    <property type="entry name" value="Helical backbone' metal receptor"/>
    <property type="match status" value="1"/>
</dbReference>
<evidence type="ECO:0000256" key="1">
    <source>
        <dbReference type="ARBA" id="ARBA00004196"/>
    </source>
</evidence>
<dbReference type="PROSITE" id="PS51257">
    <property type="entry name" value="PROKAR_LIPOPROTEIN"/>
    <property type="match status" value="1"/>
</dbReference>
<protein>
    <submittedName>
        <fullName evidence="5">Uncharacterized protein</fullName>
    </submittedName>
</protein>
<dbReference type="GO" id="GO:0030288">
    <property type="term" value="C:outer membrane-bounded periplasmic space"/>
    <property type="evidence" value="ECO:0007669"/>
    <property type="project" value="TreeGrafter"/>
</dbReference>
<dbReference type="KEGG" id="aez:C3E78_14540"/>
<keyword evidence="4" id="KW-0732">Signal</keyword>
<dbReference type="GO" id="GO:1901678">
    <property type="term" value="P:iron coordination entity transport"/>
    <property type="evidence" value="ECO:0007669"/>
    <property type="project" value="UniProtKB-ARBA"/>
</dbReference>
<dbReference type="Pfam" id="PF01497">
    <property type="entry name" value="Peripla_BP_2"/>
    <property type="match status" value="1"/>
</dbReference>
<keyword evidence="3" id="KW-0813">Transport</keyword>
<evidence type="ECO:0000256" key="3">
    <source>
        <dbReference type="ARBA" id="ARBA00022448"/>
    </source>
</evidence>
<dbReference type="PROSITE" id="PS50983">
    <property type="entry name" value="FE_B12_PBP"/>
    <property type="match status" value="1"/>
</dbReference>
<dbReference type="AlphaFoldDB" id="A0A2S0WPY2"/>